<feature type="transmembrane region" description="Helical" evidence="1">
    <location>
        <begin position="7"/>
        <end position="28"/>
    </location>
</feature>
<feature type="transmembrane region" description="Helical" evidence="1">
    <location>
        <begin position="40"/>
        <end position="59"/>
    </location>
</feature>
<dbReference type="EMBL" id="PXYG01000001">
    <property type="protein sequence ID" value="PSJ47648.1"/>
    <property type="molecule type" value="Genomic_DNA"/>
</dbReference>
<sequence length="199" mass="21784">MKNKLSIAFGFLLIAIAGYIIYEIFSWLGEAVKDVNPSVGAALVAGTATVISSVFIASYNSRKAKEKTAFEAHREKKAETYNEFMDVVIQLMRNTKQGKEGDDVLPENIEEFFYNFTSKIMVYGGPGVVKAYSNWRAASASDESATQSLLLVDSLFREMRLDLGESNKGIEANELLGLFIIGGKTEIAAMANKAIKADS</sequence>
<dbReference type="RefSeq" id="WP_106728061.1">
    <property type="nucleotide sequence ID" value="NZ_PXYG01000001.1"/>
</dbReference>
<gene>
    <name evidence="2" type="ORF">C7H85_02115</name>
</gene>
<name>A0A2P7RBN2_9GAMM</name>
<dbReference type="AlphaFoldDB" id="A0A2P7RBN2"/>
<accession>A0A2P7RBN2</accession>
<keyword evidence="3" id="KW-1185">Reference proteome</keyword>
<keyword evidence="1" id="KW-0812">Transmembrane</keyword>
<proteinExistence type="predicted"/>
<evidence type="ECO:0008006" key="4">
    <source>
        <dbReference type="Google" id="ProtNLM"/>
    </source>
</evidence>
<organism evidence="2 3">
    <name type="scientific">Zobellella endophytica</name>
    <dbReference type="NCBI Taxonomy" id="2116700"/>
    <lineage>
        <taxon>Bacteria</taxon>
        <taxon>Pseudomonadati</taxon>
        <taxon>Pseudomonadota</taxon>
        <taxon>Gammaproteobacteria</taxon>
        <taxon>Aeromonadales</taxon>
        <taxon>Aeromonadaceae</taxon>
        <taxon>Zobellella</taxon>
    </lineage>
</organism>
<dbReference type="Proteomes" id="UP000240243">
    <property type="component" value="Unassembled WGS sequence"/>
</dbReference>
<keyword evidence="1" id="KW-1133">Transmembrane helix</keyword>
<comment type="caution">
    <text evidence="2">The sequence shown here is derived from an EMBL/GenBank/DDBJ whole genome shotgun (WGS) entry which is preliminary data.</text>
</comment>
<evidence type="ECO:0000256" key="1">
    <source>
        <dbReference type="SAM" id="Phobius"/>
    </source>
</evidence>
<evidence type="ECO:0000313" key="2">
    <source>
        <dbReference type="EMBL" id="PSJ47648.1"/>
    </source>
</evidence>
<evidence type="ECO:0000313" key="3">
    <source>
        <dbReference type="Proteomes" id="UP000240243"/>
    </source>
</evidence>
<protein>
    <recommendedName>
        <fullName evidence="4">DUF4760 domain-containing protein</fullName>
    </recommendedName>
</protein>
<keyword evidence="1" id="KW-0472">Membrane</keyword>
<reference evidence="2 3" key="1">
    <citation type="submission" date="2018-03" db="EMBL/GenBank/DDBJ databases">
        <title>The draft genome of Zobellella sp. 59N8.</title>
        <authorList>
            <person name="Liu L."/>
            <person name="Li L."/>
            <person name="Zhang X."/>
            <person name="Liang L."/>
            <person name="Wang T."/>
        </authorList>
    </citation>
    <scope>NUCLEOTIDE SEQUENCE [LARGE SCALE GENOMIC DNA]</scope>
    <source>
        <strain evidence="2 3">59N8</strain>
    </source>
</reference>
<dbReference type="OrthoDB" id="5605732at2"/>